<dbReference type="EMBL" id="GIFC01004464">
    <property type="protein sequence ID" value="MXU86547.1"/>
    <property type="molecule type" value="Transcribed_RNA"/>
</dbReference>
<reference evidence="2" key="1">
    <citation type="submission" date="2019-12" db="EMBL/GenBank/DDBJ databases">
        <title>An insight into the sialome of adult female Ixodes ricinus ticks feeding for 6 days.</title>
        <authorList>
            <person name="Perner J."/>
            <person name="Ribeiro J.M.C."/>
        </authorList>
    </citation>
    <scope>NUCLEOTIDE SEQUENCE</scope>
    <source>
        <strain evidence="2">Semi-engorged</strain>
        <tissue evidence="2">Salivary glands</tissue>
    </source>
</reference>
<evidence type="ECO:0000256" key="1">
    <source>
        <dbReference type="SAM" id="Phobius"/>
    </source>
</evidence>
<name>A0A6B0UBL8_IXORI</name>
<evidence type="ECO:0000313" key="2">
    <source>
        <dbReference type="EMBL" id="MXU86547.1"/>
    </source>
</evidence>
<organism evidence="2">
    <name type="scientific">Ixodes ricinus</name>
    <name type="common">Common tick</name>
    <name type="synonym">Acarus ricinus</name>
    <dbReference type="NCBI Taxonomy" id="34613"/>
    <lineage>
        <taxon>Eukaryota</taxon>
        <taxon>Metazoa</taxon>
        <taxon>Ecdysozoa</taxon>
        <taxon>Arthropoda</taxon>
        <taxon>Chelicerata</taxon>
        <taxon>Arachnida</taxon>
        <taxon>Acari</taxon>
        <taxon>Parasitiformes</taxon>
        <taxon>Ixodida</taxon>
        <taxon>Ixodoidea</taxon>
        <taxon>Ixodidae</taxon>
        <taxon>Ixodinae</taxon>
        <taxon>Ixodes</taxon>
    </lineage>
</organism>
<dbReference type="PANTHER" id="PTHR33426">
    <property type="entry name" value="C2H2-TYPE DOMAIN-CONTAINING PROTEIN"/>
    <property type="match status" value="1"/>
</dbReference>
<protein>
    <submittedName>
        <fullName evidence="2">Uncharacterized protein</fullName>
    </submittedName>
</protein>
<keyword evidence="1" id="KW-0812">Transmembrane</keyword>
<keyword evidence="1" id="KW-1133">Transmembrane helix</keyword>
<proteinExistence type="predicted"/>
<sequence>MLSQIGILSKGLGALLALKWLFTSVHSIMLSQIGILSKGLGALLALKWLFTCVCSIMALQMGHCLAKLAREFRAKAWGQSLHLYGFSPVCV</sequence>
<dbReference type="AlphaFoldDB" id="A0A6B0UBL8"/>
<dbReference type="PANTHER" id="PTHR33426:SF30">
    <property type="match status" value="1"/>
</dbReference>
<feature type="transmembrane region" description="Helical" evidence="1">
    <location>
        <begin position="12"/>
        <end position="36"/>
    </location>
</feature>
<accession>A0A6B0UBL8</accession>
<feature type="transmembrane region" description="Helical" evidence="1">
    <location>
        <begin position="48"/>
        <end position="66"/>
    </location>
</feature>
<keyword evidence="1" id="KW-0472">Membrane</keyword>